<reference evidence="1 2" key="1">
    <citation type="journal article" date="2011" name="Proc. Natl. Acad. Sci. U.S.A.">
        <title>Genetic diversity and population structure of the endangered marsupial Sarcophilus harrisii (Tasmanian devil).</title>
        <authorList>
            <person name="Miller W."/>
            <person name="Hayes V.M."/>
            <person name="Ratan A."/>
            <person name="Petersen D.C."/>
            <person name="Wittekindt N.E."/>
            <person name="Miller J."/>
            <person name="Walenz B."/>
            <person name="Knight J."/>
            <person name="Qi J."/>
            <person name="Zhao F."/>
            <person name="Wang Q."/>
            <person name="Bedoya-Reina O.C."/>
            <person name="Katiyar N."/>
            <person name="Tomsho L.P."/>
            <person name="Kasson L.M."/>
            <person name="Hardie R.A."/>
            <person name="Woodbridge P."/>
            <person name="Tindall E.A."/>
            <person name="Bertelsen M.F."/>
            <person name="Dixon D."/>
            <person name="Pyecroft S."/>
            <person name="Helgen K.M."/>
            <person name="Lesk A.M."/>
            <person name="Pringle T.H."/>
            <person name="Patterson N."/>
            <person name="Zhang Y."/>
            <person name="Kreiss A."/>
            <person name="Woods G.M."/>
            <person name="Jones M.E."/>
            <person name="Schuster S.C."/>
        </authorList>
    </citation>
    <scope>NUCLEOTIDE SEQUENCE [LARGE SCALE GENOMIC DNA]</scope>
</reference>
<evidence type="ECO:0000313" key="2">
    <source>
        <dbReference type="Proteomes" id="UP000007648"/>
    </source>
</evidence>
<organism evidence="1 2">
    <name type="scientific">Sarcophilus harrisii</name>
    <name type="common">Tasmanian devil</name>
    <name type="synonym">Sarcophilus laniarius</name>
    <dbReference type="NCBI Taxonomy" id="9305"/>
    <lineage>
        <taxon>Eukaryota</taxon>
        <taxon>Metazoa</taxon>
        <taxon>Chordata</taxon>
        <taxon>Craniata</taxon>
        <taxon>Vertebrata</taxon>
        <taxon>Euteleostomi</taxon>
        <taxon>Mammalia</taxon>
        <taxon>Metatheria</taxon>
        <taxon>Dasyuromorphia</taxon>
        <taxon>Dasyuridae</taxon>
        <taxon>Sarcophilus</taxon>
    </lineage>
</organism>
<dbReference type="Ensembl" id="ENSSHAT00000033837.1">
    <property type="protein sequence ID" value="ENSSHAP00000042268.1"/>
    <property type="gene ID" value="ENSSHAG00000027278.1"/>
</dbReference>
<proteinExistence type="predicted"/>
<evidence type="ECO:0000313" key="1">
    <source>
        <dbReference type="Ensembl" id="ENSSHAP00000042268.1"/>
    </source>
</evidence>
<reference evidence="1" key="2">
    <citation type="submission" date="2025-08" db="UniProtKB">
        <authorList>
            <consortium name="Ensembl"/>
        </authorList>
    </citation>
    <scope>IDENTIFICATION</scope>
</reference>
<protein>
    <submittedName>
        <fullName evidence="1">Uncharacterized protein</fullName>
    </submittedName>
</protein>
<dbReference type="Proteomes" id="UP000007648">
    <property type="component" value="Unassembled WGS sequence"/>
</dbReference>
<sequence length="15" mass="1735">FNELHFGPGTRLTVF</sequence>
<dbReference type="InParanoid" id="A0A7N4PT99"/>
<accession>A0A7N4PT99</accession>
<keyword evidence="2" id="KW-1185">Reference proteome</keyword>
<reference evidence="1" key="3">
    <citation type="submission" date="2025-09" db="UniProtKB">
        <authorList>
            <consortium name="Ensembl"/>
        </authorList>
    </citation>
    <scope>IDENTIFICATION</scope>
</reference>
<name>A0A7N4PT99_SARHA</name>